<keyword evidence="1" id="KW-0812">Transmembrane</keyword>
<name>A0A829GQL9_LACPA</name>
<keyword evidence="1" id="KW-0472">Membrane</keyword>
<gene>
    <name evidence="2" type="ORF">Lpl14_14439</name>
</gene>
<evidence type="ECO:0000256" key="1">
    <source>
        <dbReference type="SAM" id="Phobius"/>
    </source>
</evidence>
<feature type="transmembrane region" description="Helical" evidence="1">
    <location>
        <begin position="58"/>
        <end position="79"/>
    </location>
</feature>
<evidence type="ECO:0000313" key="3">
    <source>
        <dbReference type="Proteomes" id="UP000014285"/>
    </source>
</evidence>
<evidence type="ECO:0000313" key="2">
    <source>
        <dbReference type="EMBL" id="EPC62715.1"/>
    </source>
</evidence>
<dbReference type="AlphaFoldDB" id="A0A829GQL9"/>
<reference evidence="2 3" key="1">
    <citation type="journal article" date="2013" name="PLoS ONE">
        <title>Lactobacillus paracasei comparative genomics: towards species pan-genome definition and exploitation of diversity.</title>
        <authorList>
            <person name="Smokvina T."/>
            <person name="Wels M."/>
            <person name="Polka J."/>
            <person name="Chervaux C."/>
            <person name="Brisse S."/>
            <person name="Boekhorst J."/>
            <person name="van Hylckama Vlieg J.E."/>
            <person name="Siezen R.J."/>
        </authorList>
    </citation>
    <scope>NUCLEOTIDE SEQUENCE [LARGE SCALE GENOMIC DNA]</scope>
    <source>
        <strain evidence="2 3">Lpl14</strain>
    </source>
</reference>
<accession>A0A829GQL9</accession>
<dbReference type="EMBL" id="ANKB01000090">
    <property type="protein sequence ID" value="EPC62715.1"/>
    <property type="molecule type" value="Genomic_DNA"/>
</dbReference>
<proteinExistence type="predicted"/>
<organism evidence="2 3">
    <name type="scientific">Lacticaseibacillus paracasei subsp. tolerans Lpl14</name>
    <dbReference type="NCBI Taxonomy" id="1256229"/>
    <lineage>
        <taxon>Bacteria</taxon>
        <taxon>Bacillati</taxon>
        <taxon>Bacillota</taxon>
        <taxon>Bacilli</taxon>
        <taxon>Lactobacillales</taxon>
        <taxon>Lactobacillaceae</taxon>
        <taxon>Lacticaseibacillus</taxon>
    </lineage>
</organism>
<feature type="transmembrane region" description="Helical" evidence="1">
    <location>
        <begin position="12"/>
        <end position="31"/>
    </location>
</feature>
<dbReference type="Proteomes" id="UP000014285">
    <property type="component" value="Unassembled WGS sequence"/>
</dbReference>
<protein>
    <submittedName>
        <fullName evidence="2">Uncharacterized protein</fullName>
    </submittedName>
</protein>
<comment type="caution">
    <text evidence="2">The sequence shown here is derived from an EMBL/GenBank/DDBJ whole genome shotgun (WGS) entry which is preliminary data.</text>
</comment>
<feature type="transmembrane region" description="Helical" evidence="1">
    <location>
        <begin position="86"/>
        <end position="108"/>
    </location>
</feature>
<keyword evidence="1" id="KW-1133">Transmembrane helix</keyword>
<feature type="non-terminal residue" evidence="2">
    <location>
        <position position="1"/>
    </location>
</feature>
<sequence length="260" mass="29776">KDIRLYIKTRMRLFFFGILGIAVTLTCWMIFVKNVDNLINNSFVTSIHQWIDQGESHLPTITVAIGTFFSVTLLSLALINRRTVRFLIVSMLFGAVTTGIASVITLSLTTYRVRVSLDNTLATDRLKGSTQLFTLSFDHYLKDWDETDPAYDCGVYTFREDGTLIVNTNSPYPINEKLTPQDAFRIYKEDKNMLDKGDKGTWRVSDGIMISIESQQYSRFRILLITPVMKNKQFRVISLMRSSFPALGIFLVRQNIQVVN</sequence>